<feature type="region of interest" description="Disordered" evidence="1">
    <location>
        <begin position="128"/>
        <end position="147"/>
    </location>
</feature>
<proteinExistence type="predicted"/>
<name>A0ABY1Q6V5_9BACT</name>
<dbReference type="InterPro" id="IPR045247">
    <property type="entry name" value="Oye-like"/>
</dbReference>
<comment type="caution">
    <text evidence="3">The sequence shown here is derived from an EMBL/GenBank/DDBJ whole genome shotgun (WGS) entry which is preliminary data.</text>
</comment>
<dbReference type="Proteomes" id="UP001158067">
    <property type="component" value="Unassembled WGS sequence"/>
</dbReference>
<dbReference type="InterPro" id="IPR013785">
    <property type="entry name" value="Aldolase_TIM"/>
</dbReference>
<accession>A0ABY1Q6V5</accession>
<evidence type="ECO:0000313" key="3">
    <source>
        <dbReference type="EMBL" id="SMP59649.1"/>
    </source>
</evidence>
<gene>
    <name evidence="3" type="ORF">SAMN06265222_106257</name>
</gene>
<dbReference type="SUPFAM" id="SSF51395">
    <property type="entry name" value="FMN-linked oxidoreductases"/>
    <property type="match status" value="1"/>
</dbReference>
<dbReference type="CDD" id="cd02933">
    <property type="entry name" value="OYE_like_FMN"/>
    <property type="match status" value="1"/>
</dbReference>
<protein>
    <recommendedName>
        <fullName evidence="2">NADH:flavin oxidoreductase/NADH oxidase N-terminal domain-containing protein</fullName>
    </recommendedName>
</protein>
<dbReference type="Pfam" id="PF00724">
    <property type="entry name" value="Oxidored_FMN"/>
    <property type="match status" value="1"/>
</dbReference>
<dbReference type="EMBL" id="FXUG01000006">
    <property type="protein sequence ID" value="SMP59649.1"/>
    <property type="molecule type" value="Genomic_DNA"/>
</dbReference>
<dbReference type="PANTHER" id="PTHR22893:SF91">
    <property type="entry name" value="NADPH DEHYDROGENASE 2-RELATED"/>
    <property type="match status" value="1"/>
</dbReference>
<evidence type="ECO:0000313" key="4">
    <source>
        <dbReference type="Proteomes" id="UP001158067"/>
    </source>
</evidence>
<dbReference type="PANTHER" id="PTHR22893">
    <property type="entry name" value="NADH OXIDOREDUCTASE-RELATED"/>
    <property type="match status" value="1"/>
</dbReference>
<evidence type="ECO:0000256" key="1">
    <source>
        <dbReference type="SAM" id="MobiDB-lite"/>
    </source>
</evidence>
<organism evidence="3 4">
    <name type="scientific">Neorhodopirellula lusitana</name>
    <dbReference type="NCBI Taxonomy" id="445327"/>
    <lineage>
        <taxon>Bacteria</taxon>
        <taxon>Pseudomonadati</taxon>
        <taxon>Planctomycetota</taxon>
        <taxon>Planctomycetia</taxon>
        <taxon>Pirellulales</taxon>
        <taxon>Pirellulaceae</taxon>
        <taxon>Neorhodopirellula</taxon>
    </lineage>
</organism>
<reference evidence="3 4" key="1">
    <citation type="submission" date="2017-05" db="EMBL/GenBank/DDBJ databases">
        <authorList>
            <person name="Varghese N."/>
            <person name="Submissions S."/>
        </authorList>
    </citation>
    <scope>NUCLEOTIDE SEQUENCE [LARGE SCALE GENOMIC DNA]</scope>
    <source>
        <strain evidence="3 4">DSM 25457</strain>
    </source>
</reference>
<dbReference type="InterPro" id="IPR001155">
    <property type="entry name" value="OxRdtase_FMN_N"/>
</dbReference>
<keyword evidence="4" id="KW-1185">Reference proteome</keyword>
<sequence>MPSTNPLLQPYTLGDLQLPNRIAMAPMTRARAGEEMLANDLMAKYYCQRSSAGLIITEGTFPSQMGVGWMHAPGIYTDAMQAAWKPVVDSIHEAGGRVFCQLWHTGRASHSDFHDGQLPLAPSAVKHEGAPLRTPKSNGGKVPHETPHALTTDEISNVIDEYQQAAERAMQAGFDGVEIHAANGYLIDTFLQSKTNHRDDQYGGSTEKRFQFLREVTAAVTSVFPSQRVGVRISPHGDFNDMGSPDFREQFLYVAEQLDSFDLAYLHILIGTAFGFHELGEPLTMHDFRKVYSGTLMANAGFDRETGAATIADGGSDLVSYGRPYISNPDLVERFANDWPLADDAPRDVWYSFDEKGYADWPTYQERVPATS</sequence>
<evidence type="ECO:0000259" key="2">
    <source>
        <dbReference type="Pfam" id="PF00724"/>
    </source>
</evidence>
<dbReference type="Gene3D" id="3.20.20.70">
    <property type="entry name" value="Aldolase class I"/>
    <property type="match status" value="1"/>
</dbReference>
<dbReference type="RefSeq" id="WP_283432998.1">
    <property type="nucleotide sequence ID" value="NZ_FXUG01000006.1"/>
</dbReference>
<feature type="domain" description="NADH:flavin oxidoreductase/NADH oxidase N-terminal" evidence="2">
    <location>
        <begin position="7"/>
        <end position="338"/>
    </location>
</feature>